<reference evidence="1 2" key="1">
    <citation type="submission" date="2023-03" db="EMBL/GenBank/DDBJ databases">
        <title>Draft genome sequence of Streptomyces sp. K1PA1 isolated from peat swamp forest in Thailand.</title>
        <authorList>
            <person name="Klaysubun C."/>
            <person name="Duangmal K."/>
        </authorList>
    </citation>
    <scope>NUCLEOTIDE SEQUENCE [LARGE SCALE GENOMIC DNA]</scope>
    <source>
        <strain evidence="1 2">K1PA1</strain>
    </source>
</reference>
<dbReference type="EMBL" id="JARJBB010000005">
    <property type="protein sequence ID" value="MDF3299279.1"/>
    <property type="molecule type" value="Genomic_DNA"/>
</dbReference>
<proteinExistence type="predicted"/>
<gene>
    <name evidence="1" type="ORF">P3H78_11650</name>
</gene>
<comment type="caution">
    <text evidence="1">The sequence shown here is derived from an EMBL/GenBank/DDBJ whole genome shotgun (WGS) entry which is preliminary data.</text>
</comment>
<keyword evidence="2" id="KW-1185">Reference proteome</keyword>
<evidence type="ECO:0000313" key="1">
    <source>
        <dbReference type="EMBL" id="MDF3299279.1"/>
    </source>
</evidence>
<dbReference type="Proteomes" id="UP001221150">
    <property type="component" value="Unassembled WGS sequence"/>
</dbReference>
<evidence type="ECO:0008006" key="3">
    <source>
        <dbReference type="Google" id="ProtNLM"/>
    </source>
</evidence>
<dbReference type="RefSeq" id="WP_276108840.1">
    <property type="nucleotide sequence ID" value="NZ_JARJBB010000005.1"/>
</dbReference>
<protein>
    <recommendedName>
        <fullName evidence="3">Secreted protein</fullName>
    </recommendedName>
</protein>
<name>A0ABT6A3R0_9ACTN</name>
<organism evidence="1 2">
    <name type="scientific">Streptomyces tropicalis</name>
    <dbReference type="NCBI Taxonomy" id="3034234"/>
    <lineage>
        <taxon>Bacteria</taxon>
        <taxon>Bacillati</taxon>
        <taxon>Actinomycetota</taxon>
        <taxon>Actinomycetes</taxon>
        <taxon>Kitasatosporales</taxon>
        <taxon>Streptomycetaceae</taxon>
        <taxon>Streptomyces</taxon>
    </lineage>
</organism>
<accession>A0ABT6A3R0</accession>
<evidence type="ECO:0000313" key="2">
    <source>
        <dbReference type="Proteomes" id="UP001221150"/>
    </source>
</evidence>
<sequence>MGYMIAALGGLASVLAAAVTVLVRRERRRMPFDPEAGRIEAATRRRLRDARRQAHAYHHFADVDGVGSLRNRDARPQ</sequence>